<dbReference type="InterPro" id="IPR015424">
    <property type="entry name" value="PyrdxlP-dep_Trfase"/>
</dbReference>
<keyword evidence="8" id="KW-0808">Transferase</keyword>
<evidence type="ECO:0000256" key="6">
    <source>
        <dbReference type="PIRSR" id="PIRSR602129-50"/>
    </source>
</evidence>
<accession>A0A563F1F1</accession>
<dbReference type="GO" id="GO:0008483">
    <property type="term" value="F:transaminase activity"/>
    <property type="evidence" value="ECO:0007669"/>
    <property type="project" value="UniProtKB-KW"/>
</dbReference>
<evidence type="ECO:0000256" key="1">
    <source>
        <dbReference type="ARBA" id="ARBA00001933"/>
    </source>
</evidence>
<comment type="cofactor">
    <cofactor evidence="1 6 7">
        <name>pyridoxal 5'-phosphate</name>
        <dbReference type="ChEBI" id="CHEBI:597326"/>
    </cofactor>
</comment>
<dbReference type="InterPro" id="IPR015422">
    <property type="entry name" value="PyrdxlP-dep_Trfase_small"/>
</dbReference>
<name>A0A563F1F1_9PSEU</name>
<evidence type="ECO:0000313" key="9">
    <source>
        <dbReference type="Proteomes" id="UP000316639"/>
    </source>
</evidence>
<keyword evidence="5 7" id="KW-0456">Lyase</keyword>
<evidence type="ECO:0000256" key="7">
    <source>
        <dbReference type="RuleBase" id="RU000382"/>
    </source>
</evidence>
<organism evidence="8 9">
    <name type="scientific">Lentzea tibetensis</name>
    <dbReference type="NCBI Taxonomy" id="2591470"/>
    <lineage>
        <taxon>Bacteria</taxon>
        <taxon>Bacillati</taxon>
        <taxon>Actinomycetota</taxon>
        <taxon>Actinomycetes</taxon>
        <taxon>Pseudonocardiales</taxon>
        <taxon>Pseudonocardiaceae</taxon>
        <taxon>Lentzea</taxon>
    </lineage>
</organism>
<keyword evidence="3" id="KW-0210">Decarboxylase</keyword>
<keyword evidence="9" id="KW-1185">Reference proteome</keyword>
<feature type="modified residue" description="N6-(pyridoxal phosphate)lysine" evidence="6">
    <location>
        <position position="271"/>
    </location>
</feature>
<dbReference type="Proteomes" id="UP000316639">
    <property type="component" value="Unassembled WGS sequence"/>
</dbReference>
<dbReference type="RefSeq" id="WP_146349345.1">
    <property type="nucleotide sequence ID" value="NZ_VOBR01000002.1"/>
</dbReference>
<dbReference type="GO" id="GO:0019752">
    <property type="term" value="P:carboxylic acid metabolic process"/>
    <property type="evidence" value="ECO:0007669"/>
    <property type="project" value="InterPro"/>
</dbReference>
<sequence length="445" mass="47738">MDDLLSFARSYADEYYQHRDTAPVRPTTDAQHLRAVLGGPLPVAGTDAMETLRLLTTHGQAGVVPSTSGRYFGYVMGGAHPVGVATDWITSVWDQGGTIHETTLIASVVDDICADWVVDLFGLPAHTSVGITSGCALSNLTALAAARHHVGGGDVLVSEGCHATVHRALRLLGLADRVRRVPVDDQGRMRHDELETLLGECDGPPIVCGQVGHVDTGASEDVERVAALTHRHQGWLHLDAAFGMWAAASPVLRSRVSGLHLADSWATDAHKWLNVPYDCGIVLTAHPAAHRAALHCRAPYLLDDELPRRDPFDYIIECSRRARSLALWATLRHLGTAGVADLVERSCRQAAHIAGALAAAPGVEVLNEVVLNQVLVRFGDSDEHTDDVISFLHESGVAFASATTWRGRRALRISVCNWQTTVADCDALVGVLLAGHSGQVRDLTG</sequence>
<dbReference type="InterPro" id="IPR015421">
    <property type="entry name" value="PyrdxlP-dep_Trfase_major"/>
</dbReference>
<dbReference type="GO" id="GO:0004058">
    <property type="term" value="F:aromatic-L-amino-acid decarboxylase activity"/>
    <property type="evidence" value="ECO:0007669"/>
    <property type="project" value="UniProtKB-ARBA"/>
</dbReference>
<dbReference type="GO" id="GO:0030170">
    <property type="term" value="F:pyridoxal phosphate binding"/>
    <property type="evidence" value="ECO:0007669"/>
    <property type="project" value="InterPro"/>
</dbReference>
<evidence type="ECO:0000256" key="3">
    <source>
        <dbReference type="ARBA" id="ARBA00022793"/>
    </source>
</evidence>
<comment type="caution">
    <text evidence="8">The sequence shown here is derived from an EMBL/GenBank/DDBJ whole genome shotgun (WGS) entry which is preliminary data.</text>
</comment>
<dbReference type="EMBL" id="VOBR01000002">
    <property type="protein sequence ID" value="TWP53749.1"/>
    <property type="molecule type" value="Genomic_DNA"/>
</dbReference>
<evidence type="ECO:0000313" key="8">
    <source>
        <dbReference type="EMBL" id="TWP53749.1"/>
    </source>
</evidence>
<dbReference type="OrthoDB" id="3335676at2"/>
<proteinExistence type="inferred from homology"/>
<dbReference type="PANTHER" id="PTHR11999">
    <property type="entry name" value="GROUP II PYRIDOXAL-5-PHOSPHATE DECARBOXYLASE"/>
    <property type="match status" value="1"/>
</dbReference>
<gene>
    <name evidence="8" type="ORF">FKR81_03050</name>
</gene>
<keyword evidence="8" id="KW-0032">Aminotransferase</keyword>
<dbReference type="InterPro" id="IPR002129">
    <property type="entry name" value="PyrdxlP-dep_de-COase"/>
</dbReference>
<evidence type="ECO:0000256" key="5">
    <source>
        <dbReference type="ARBA" id="ARBA00023239"/>
    </source>
</evidence>
<keyword evidence="4 6" id="KW-0663">Pyridoxal phosphate</keyword>
<dbReference type="Gene3D" id="3.40.640.10">
    <property type="entry name" value="Type I PLP-dependent aspartate aminotransferase-like (Major domain)"/>
    <property type="match status" value="1"/>
</dbReference>
<comment type="similarity">
    <text evidence="2 7">Belongs to the group II decarboxylase family.</text>
</comment>
<dbReference type="Gene3D" id="3.90.1150.10">
    <property type="entry name" value="Aspartate Aminotransferase, domain 1"/>
    <property type="match status" value="1"/>
</dbReference>
<protein>
    <submittedName>
        <fullName evidence="8">Aspartate aminotransferase family protein</fullName>
    </submittedName>
</protein>
<evidence type="ECO:0000256" key="2">
    <source>
        <dbReference type="ARBA" id="ARBA00009533"/>
    </source>
</evidence>
<reference evidence="8 9" key="1">
    <citation type="submission" date="2019-07" db="EMBL/GenBank/DDBJ databases">
        <title>Lentzea xizangensis sp. nov., isolated from Qinghai-Tibetan Plateau Soils.</title>
        <authorList>
            <person name="Huang J."/>
        </authorList>
    </citation>
    <scope>NUCLEOTIDE SEQUENCE [LARGE SCALE GENOMIC DNA]</scope>
    <source>
        <strain evidence="8 9">FXJ1.1311</strain>
    </source>
</reference>
<dbReference type="PANTHER" id="PTHR11999:SF70">
    <property type="entry name" value="MIP05841P"/>
    <property type="match status" value="1"/>
</dbReference>
<dbReference type="SUPFAM" id="SSF53383">
    <property type="entry name" value="PLP-dependent transferases"/>
    <property type="match status" value="1"/>
</dbReference>
<dbReference type="InterPro" id="IPR010977">
    <property type="entry name" value="Aromatic_deC"/>
</dbReference>
<dbReference type="Pfam" id="PF00282">
    <property type="entry name" value="Pyridoxal_deC"/>
    <property type="match status" value="1"/>
</dbReference>
<dbReference type="AlphaFoldDB" id="A0A563F1F1"/>
<evidence type="ECO:0000256" key="4">
    <source>
        <dbReference type="ARBA" id="ARBA00022898"/>
    </source>
</evidence>